<proteinExistence type="predicted"/>
<sequence>MNRMLRSLSAAALSLTLTAPALAAGMSSFSPSVTYTPFPDVADSAWYAPYVRQAVELGLINGKSGGVFDPNGKLTLAEAINMAAKTCAIYEGDPVPTTDCQPWYQNAVNYALEQGILTRGEYKDYTAPATRADMAGLFAWALPATELTRINRIGDLADVDQNTDYASEIYLLYSAGVLTGNEAGTFQPENTIDRASAAAILTRLALPESRKTVVSTGYAGSVESPDGTYRIHVPQGWQSSFSGSTFTAGGNGQKVTITTADRTQSLDEAAISHLDGLVNAQGGVNLTVQPGYDLFRGLTAVSFGYVEGNLTHAVYVVENGTKTCTVDLAWPEGADLTALLGLVDSFDLTM</sequence>
<organism evidence="4 5">
    <name type="scientific">Candidatus Flavonifractor merdipullorum</name>
    <dbReference type="NCBI Taxonomy" id="2838590"/>
    <lineage>
        <taxon>Bacteria</taxon>
        <taxon>Bacillati</taxon>
        <taxon>Bacillota</taxon>
        <taxon>Clostridia</taxon>
        <taxon>Eubacteriales</taxon>
        <taxon>Oscillospiraceae</taxon>
        <taxon>Flavonifractor</taxon>
    </lineage>
</organism>
<evidence type="ECO:0000313" key="5">
    <source>
        <dbReference type="Proteomes" id="UP000824192"/>
    </source>
</evidence>
<accession>A0A9D1UPF4</accession>
<dbReference type="Proteomes" id="UP000824192">
    <property type="component" value="Unassembled WGS sequence"/>
</dbReference>
<reference evidence="4" key="1">
    <citation type="journal article" date="2021" name="PeerJ">
        <title>Extensive microbial diversity within the chicken gut microbiome revealed by metagenomics and culture.</title>
        <authorList>
            <person name="Gilroy R."/>
            <person name="Ravi A."/>
            <person name="Getino M."/>
            <person name="Pursley I."/>
            <person name="Horton D.L."/>
            <person name="Alikhan N.F."/>
            <person name="Baker D."/>
            <person name="Gharbi K."/>
            <person name="Hall N."/>
            <person name="Watson M."/>
            <person name="Adriaenssens E.M."/>
            <person name="Foster-Nyarko E."/>
            <person name="Jarju S."/>
            <person name="Secka A."/>
            <person name="Antonio M."/>
            <person name="Oren A."/>
            <person name="Chaudhuri R.R."/>
            <person name="La Ragione R."/>
            <person name="Hildebrand F."/>
            <person name="Pallen M.J."/>
        </authorList>
    </citation>
    <scope>NUCLEOTIDE SEQUENCE</scope>
    <source>
        <strain evidence="4">ChiGjej6B6-1540</strain>
    </source>
</reference>
<evidence type="ECO:0000313" key="4">
    <source>
        <dbReference type="EMBL" id="HIW94798.1"/>
    </source>
</evidence>
<feature type="chain" id="PRO_5039608554" evidence="2">
    <location>
        <begin position="24"/>
        <end position="350"/>
    </location>
</feature>
<feature type="signal peptide" evidence="2">
    <location>
        <begin position="1"/>
        <end position="23"/>
    </location>
</feature>
<dbReference type="InterPro" id="IPR001119">
    <property type="entry name" value="SLH_dom"/>
</dbReference>
<dbReference type="Pfam" id="PF00395">
    <property type="entry name" value="SLH"/>
    <property type="match status" value="2"/>
</dbReference>
<keyword evidence="1" id="KW-0677">Repeat</keyword>
<feature type="domain" description="SLH" evidence="3">
    <location>
        <begin position="152"/>
        <end position="215"/>
    </location>
</feature>
<dbReference type="AlphaFoldDB" id="A0A9D1UPF4"/>
<gene>
    <name evidence="4" type="ORF">H9868_09730</name>
</gene>
<name>A0A9D1UPF4_9FIRM</name>
<keyword evidence="2" id="KW-0732">Signal</keyword>
<protein>
    <submittedName>
        <fullName evidence="4">S-layer homology domain-containing protein</fullName>
    </submittedName>
</protein>
<reference evidence="4" key="2">
    <citation type="submission" date="2021-04" db="EMBL/GenBank/DDBJ databases">
        <authorList>
            <person name="Gilroy R."/>
        </authorList>
    </citation>
    <scope>NUCLEOTIDE SEQUENCE</scope>
    <source>
        <strain evidence="4">ChiGjej6B6-1540</strain>
    </source>
</reference>
<dbReference type="EMBL" id="DXGA01000210">
    <property type="protein sequence ID" value="HIW94798.1"/>
    <property type="molecule type" value="Genomic_DNA"/>
</dbReference>
<comment type="caution">
    <text evidence="4">The sequence shown here is derived from an EMBL/GenBank/DDBJ whole genome shotgun (WGS) entry which is preliminary data.</text>
</comment>
<feature type="domain" description="SLH" evidence="3">
    <location>
        <begin position="34"/>
        <end position="97"/>
    </location>
</feature>
<dbReference type="PROSITE" id="PS51272">
    <property type="entry name" value="SLH"/>
    <property type="match status" value="2"/>
</dbReference>
<evidence type="ECO:0000256" key="2">
    <source>
        <dbReference type="SAM" id="SignalP"/>
    </source>
</evidence>
<evidence type="ECO:0000256" key="1">
    <source>
        <dbReference type="ARBA" id="ARBA00022737"/>
    </source>
</evidence>
<evidence type="ECO:0000259" key="3">
    <source>
        <dbReference type="PROSITE" id="PS51272"/>
    </source>
</evidence>